<protein>
    <submittedName>
        <fullName evidence="7">NADH dehydrogenase subunit L</fullName>
    </submittedName>
</protein>
<evidence type="ECO:0000256" key="5">
    <source>
        <dbReference type="SAM" id="Phobius"/>
    </source>
</evidence>
<dbReference type="GO" id="GO:0008137">
    <property type="term" value="F:NADH dehydrogenase (ubiquinone) activity"/>
    <property type="evidence" value="ECO:0007669"/>
    <property type="project" value="InterPro"/>
</dbReference>
<evidence type="ECO:0000313" key="8">
    <source>
        <dbReference type="Proteomes" id="UP000005824"/>
    </source>
</evidence>
<dbReference type="InParanoid" id="B4CV21"/>
<dbReference type="GO" id="GO:0003954">
    <property type="term" value="F:NADH dehydrogenase activity"/>
    <property type="evidence" value="ECO:0007669"/>
    <property type="project" value="TreeGrafter"/>
</dbReference>
<evidence type="ECO:0000259" key="6">
    <source>
        <dbReference type="Pfam" id="PF00662"/>
    </source>
</evidence>
<feature type="transmembrane region" description="Helical" evidence="5">
    <location>
        <begin position="6"/>
        <end position="24"/>
    </location>
</feature>
<dbReference type="Pfam" id="PF00662">
    <property type="entry name" value="Proton_antipo_N"/>
    <property type="match status" value="1"/>
</dbReference>
<reference evidence="7 8" key="1">
    <citation type="journal article" date="2011" name="J. Bacteriol.">
        <title>Genome sequence of Chthoniobacter flavus Ellin428, an aerobic heterotrophic soil bacterium.</title>
        <authorList>
            <person name="Kant R."/>
            <person name="van Passel M.W."/>
            <person name="Palva A."/>
            <person name="Lucas S."/>
            <person name="Lapidus A."/>
            <person name="Glavina Del Rio T."/>
            <person name="Dalin E."/>
            <person name="Tice H."/>
            <person name="Bruce D."/>
            <person name="Goodwin L."/>
            <person name="Pitluck S."/>
            <person name="Larimer F.W."/>
            <person name="Land M.L."/>
            <person name="Hauser L."/>
            <person name="Sangwan P."/>
            <person name="de Vos W.M."/>
            <person name="Janssen P.H."/>
            <person name="Smidt H."/>
        </authorList>
    </citation>
    <scope>NUCLEOTIDE SEQUENCE [LARGE SCALE GENOMIC DNA]</scope>
    <source>
        <strain evidence="7 8">Ellin428</strain>
    </source>
</reference>
<name>B4CV21_9BACT</name>
<dbReference type="RefSeq" id="WP_006977861.1">
    <property type="nucleotide sequence ID" value="NZ_ABVL01000001.1"/>
</dbReference>
<evidence type="ECO:0000256" key="3">
    <source>
        <dbReference type="ARBA" id="ARBA00022989"/>
    </source>
</evidence>
<keyword evidence="2 5" id="KW-0812">Transmembrane</keyword>
<dbReference type="InterPro" id="IPR003945">
    <property type="entry name" value="NU5C-like"/>
</dbReference>
<dbReference type="InterPro" id="IPR001516">
    <property type="entry name" value="Proton_antipo_N"/>
</dbReference>
<dbReference type="GO" id="GO:0016020">
    <property type="term" value="C:membrane"/>
    <property type="evidence" value="ECO:0007669"/>
    <property type="project" value="UniProtKB-SubCell"/>
</dbReference>
<comment type="caution">
    <text evidence="7">The sequence shown here is derived from an EMBL/GenBank/DDBJ whole genome shotgun (WGS) entry which is preliminary data.</text>
</comment>
<evidence type="ECO:0000256" key="1">
    <source>
        <dbReference type="ARBA" id="ARBA00004141"/>
    </source>
</evidence>
<dbReference type="PANTHER" id="PTHR42829">
    <property type="entry name" value="NADH-UBIQUINONE OXIDOREDUCTASE CHAIN 5"/>
    <property type="match status" value="1"/>
</dbReference>
<dbReference type="PANTHER" id="PTHR42829:SF2">
    <property type="entry name" value="NADH-UBIQUINONE OXIDOREDUCTASE CHAIN 5"/>
    <property type="match status" value="1"/>
</dbReference>
<dbReference type="STRING" id="497964.CfE428DRAFT_0534"/>
<keyword evidence="3 5" id="KW-1133">Transmembrane helix</keyword>
<evidence type="ECO:0000256" key="2">
    <source>
        <dbReference type="ARBA" id="ARBA00022692"/>
    </source>
</evidence>
<feature type="domain" description="NADH-Ubiquinone oxidoreductase (complex I) chain 5 N-terminal" evidence="6">
    <location>
        <begin position="61"/>
        <end position="104"/>
    </location>
</feature>
<evidence type="ECO:0000313" key="7">
    <source>
        <dbReference type="EMBL" id="EDY22409.1"/>
    </source>
</evidence>
<feature type="transmembrane region" description="Helical" evidence="5">
    <location>
        <begin position="31"/>
        <end position="51"/>
    </location>
</feature>
<accession>B4CV21</accession>
<keyword evidence="4 5" id="KW-0472">Membrane</keyword>
<dbReference type="AlphaFoldDB" id="B4CV21"/>
<comment type="subcellular location">
    <subcellularLocation>
        <location evidence="1">Membrane</location>
        <topology evidence="1">Multi-pass membrane protein</topology>
    </subcellularLocation>
</comment>
<dbReference type="GO" id="GO:0015990">
    <property type="term" value="P:electron transport coupled proton transport"/>
    <property type="evidence" value="ECO:0007669"/>
    <property type="project" value="TreeGrafter"/>
</dbReference>
<dbReference type="eggNOG" id="COG1009">
    <property type="taxonomic scope" value="Bacteria"/>
</dbReference>
<organism evidence="7 8">
    <name type="scientific">Chthoniobacter flavus Ellin428</name>
    <dbReference type="NCBI Taxonomy" id="497964"/>
    <lineage>
        <taxon>Bacteria</taxon>
        <taxon>Pseudomonadati</taxon>
        <taxon>Verrucomicrobiota</taxon>
        <taxon>Spartobacteria</taxon>
        <taxon>Chthoniobacterales</taxon>
        <taxon>Chthoniobacteraceae</taxon>
        <taxon>Chthoniobacter</taxon>
    </lineage>
</organism>
<gene>
    <name evidence="7" type="ORF">CfE428DRAFT_0534</name>
</gene>
<keyword evidence="8" id="KW-1185">Reference proteome</keyword>
<evidence type="ECO:0000256" key="4">
    <source>
        <dbReference type="ARBA" id="ARBA00023136"/>
    </source>
</evidence>
<dbReference type="EMBL" id="ABVL01000001">
    <property type="protein sequence ID" value="EDY22409.1"/>
    <property type="molecule type" value="Genomic_DNA"/>
</dbReference>
<dbReference type="Proteomes" id="UP000005824">
    <property type="component" value="Unassembled WGS sequence"/>
</dbReference>
<sequence>MDAHFPWFILLAPLFSAVLIQLFLRKSRGTAAGISVLTVALTFIAALFVFAGHNGTSEIPWLDFRPAFYVPIGVTVDELSKLMLLVVTGVGTLVHIYSLVYMEEG</sequence>
<dbReference type="GO" id="GO:0042773">
    <property type="term" value="P:ATP synthesis coupled electron transport"/>
    <property type="evidence" value="ECO:0007669"/>
    <property type="project" value="InterPro"/>
</dbReference>
<proteinExistence type="predicted"/>
<feature type="transmembrane region" description="Helical" evidence="5">
    <location>
        <begin position="82"/>
        <end position="102"/>
    </location>
</feature>